<dbReference type="PROSITE" id="PS01124">
    <property type="entry name" value="HTH_ARAC_FAMILY_2"/>
    <property type="match status" value="1"/>
</dbReference>
<dbReference type="InterPro" id="IPR018060">
    <property type="entry name" value="HTH_AraC"/>
</dbReference>
<evidence type="ECO:0000313" key="6">
    <source>
        <dbReference type="Proteomes" id="UP000515679"/>
    </source>
</evidence>
<dbReference type="InterPro" id="IPR020449">
    <property type="entry name" value="Tscrpt_reg_AraC-type_HTH"/>
</dbReference>
<dbReference type="GO" id="GO:0043565">
    <property type="term" value="F:sequence-specific DNA binding"/>
    <property type="evidence" value="ECO:0007669"/>
    <property type="project" value="InterPro"/>
</dbReference>
<keyword evidence="1" id="KW-0805">Transcription regulation</keyword>
<dbReference type="GO" id="GO:0003700">
    <property type="term" value="F:DNA-binding transcription factor activity"/>
    <property type="evidence" value="ECO:0007669"/>
    <property type="project" value="InterPro"/>
</dbReference>
<dbReference type="RefSeq" id="WP_182300286.1">
    <property type="nucleotide sequence ID" value="NZ_CP041969.1"/>
</dbReference>
<name>A0A7G5C4B9_9BACL</name>
<dbReference type="InterPro" id="IPR037923">
    <property type="entry name" value="HTH-like"/>
</dbReference>
<dbReference type="InterPro" id="IPR018062">
    <property type="entry name" value="HTH_AraC-typ_CS"/>
</dbReference>
<keyword evidence="6" id="KW-1185">Reference proteome</keyword>
<dbReference type="PROSITE" id="PS00041">
    <property type="entry name" value="HTH_ARAC_FAMILY_1"/>
    <property type="match status" value="1"/>
</dbReference>
<keyword evidence="3" id="KW-0804">Transcription</keyword>
<proteinExistence type="predicted"/>
<accession>A0A7G5C4B9</accession>
<dbReference type="EMBL" id="CP041969">
    <property type="protein sequence ID" value="QMV44053.1"/>
    <property type="molecule type" value="Genomic_DNA"/>
</dbReference>
<dbReference type="PANTHER" id="PTHR43280">
    <property type="entry name" value="ARAC-FAMILY TRANSCRIPTIONAL REGULATOR"/>
    <property type="match status" value="1"/>
</dbReference>
<keyword evidence="2" id="KW-0238">DNA-binding</keyword>
<dbReference type="Proteomes" id="UP000515679">
    <property type="component" value="Chromosome"/>
</dbReference>
<dbReference type="InterPro" id="IPR009057">
    <property type="entry name" value="Homeodomain-like_sf"/>
</dbReference>
<feature type="domain" description="HTH araC/xylS-type" evidence="4">
    <location>
        <begin position="153"/>
        <end position="251"/>
    </location>
</feature>
<organism evidence="5 6">
    <name type="scientific">Cohnella cholangitidis</name>
    <dbReference type="NCBI Taxonomy" id="2598458"/>
    <lineage>
        <taxon>Bacteria</taxon>
        <taxon>Bacillati</taxon>
        <taxon>Bacillota</taxon>
        <taxon>Bacilli</taxon>
        <taxon>Bacillales</taxon>
        <taxon>Paenibacillaceae</taxon>
        <taxon>Cohnella</taxon>
    </lineage>
</organism>
<dbReference type="SUPFAM" id="SSF46689">
    <property type="entry name" value="Homeodomain-like"/>
    <property type="match status" value="1"/>
</dbReference>
<dbReference type="PRINTS" id="PR00032">
    <property type="entry name" value="HTHARAC"/>
</dbReference>
<dbReference type="SUPFAM" id="SSF51215">
    <property type="entry name" value="Regulatory protein AraC"/>
    <property type="match status" value="1"/>
</dbReference>
<evidence type="ECO:0000313" key="5">
    <source>
        <dbReference type="EMBL" id="QMV44053.1"/>
    </source>
</evidence>
<evidence type="ECO:0000256" key="2">
    <source>
        <dbReference type="ARBA" id="ARBA00023125"/>
    </source>
</evidence>
<evidence type="ECO:0000256" key="3">
    <source>
        <dbReference type="ARBA" id="ARBA00023163"/>
    </source>
</evidence>
<dbReference type="PANTHER" id="PTHR43280:SF10">
    <property type="entry name" value="REGULATORY PROTEIN POCR"/>
    <property type="match status" value="1"/>
</dbReference>
<dbReference type="Pfam" id="PF12833">
    <property type="entry name" value="HTH_18"/>
    <property type="match status" value="1"/>
</dbReference>
<evidence type="ECO:0000259" key="4">
    <source>
        <dbReference type="PROSITE" id="PS01124"/>
    </source>
</evidence>
<dbReference type="Gene3D" id="1.10.10.60">
    <property type="entry name" value="Homeodomain-like"/>
    <property type="match status" value="1"/>
</dbReference>
<dbReference type="SMART" id="SM00342">
    <property type="entry name" value="HTH_ARAC"/>
    <property type="match status" value="1"/>
</dbReference>
<dbReference type="AlphaFoldDB" id="A0A7G5C4B9"/>
<evidence type="ECO:0000256" key="1">
    <source>
        <dbReference type="ARBA" id="ARBA00023015"/>
    </source>
</evidence>
<reference evidence="5 6" key="1">
    <citation type="submission" date="2019-07" db="EMBL/GenBank/DDBJ databases">
        <authorList>
            <person name="Kim J.K."/>
            <person name="Cheong H.-M."/>
            <person name="Choi Y."/>
            <person name="Hwang K.J."/>
            <person name="Lee S."/>
            <person name="Choi C."/>
        </authorList>
    </citation>
    <scope>NUCLEOTIDE SEQUENCE [LARGE SCALE GENOMIC DNA]</scope>
    <source>
        <strain evidence="5 6">KS 22</strain>
    </source>
</reference>
<gene>
    <name evidence="5" type="ORF">FPL14_24960</name>
</gene>
<sequence length="254" mass="29810">MAHIHYVECNTTHSSHFVIDVPVGFHWLLVITKIPAQFWVNGDLKEYPAHSAILYRPSQKVYYRACADYFANDWIRFESNEPYITESPLPFGVPFSLNDPDYCHKLFELLVIEHNFNRDYRESSIDCLLRTLFNKLLESNFQDDITPQYYNLLRLRTAIQNNPGDYWTISKMADYLRISPGYLQNIYKKAFGISCMDDVINSRIRLAKEYLIHSTQSIAEIASRCGYKNVEHFCRQFKQMTGNPPKKFQKHAKG</sequence>
<protein>
    <submittedName>
        <fullName evidence="5">Helix-turn-helix transcriptional regulator</fullName>
    </submittedName>
</protein>
<dbReference type="KEGG" id="cchl:FPL14_24960"/>